<protein>
    <recommendedName>
        <fullName evidence="3">Propionate CoA-transferase</fullName>
    </recommendedName>
</protein>
<dbReference type="EMBL" id="CAJHCQ010000014">
    <property type="protein sequence ID" value="CAD6550648.1"/>
    <property type="molecule type" value="Genomic_DNA"/>
</dbReference>
<organism evidence="1 2">
    <name type="scientific">Paraburkholderia hiiakae</name>
    <dbReference type="NCBI Taxonomy" id="1081782"/>
    <lineage>
        <taxon>Bacteria</taxon>
        <taxon>Pseudomonadati</taxon>
        <taxon>Pseudomonadota</taxon>
        <taxon>Betaproteobacteria</taxon>
        <taxon>Burkholderiales</taxon>
        <taxon>Burkholderiaceae</taxon>
        <taxon>Paraburkholderia</taxon>
    </lineage>
</organism>
<reference evidence="1 2" key="1">
    <citation type="submission" date="2020-10" db="EMBL/GenBank/DDBJ databases">
        <authorList>
            <person name="Peeters C."/>
        </authorList>
    </citation>
    <scope>NUCLEOTIDE SEQUENCE [LARGE SCALE GENOMIC DNA]</scope>
    <source>
        <strain evidence="1 2">LMG 27952</strain>
    </source>
</reference>
<keyword evidence="2" id="KW-1185">Reference proteome</keyword>
<comment type="caution">
    <text evidence="1">The sequence shown here is derived from an EMBL/GenBank/DDBJ whole genome shotgun (WGS) entry which is preliminary data.</text>
</comment>
<dbReference type="PANTHER" id="PTHR43293">
    <property type="entry name" value="ACETATE COA-TRANSFERASE YDIF"/>
    <property type="match status" value="1"/>
</dbReference>
<evidence type="ECO:0008006" key="3">
    <source>
        <dbReference type="Google" id="ProtNLM"/>
    </source>
</evidence>
<sequence length="670" mass="73456">MLTNIAFPLAASSLSAQRSKVMTAREAVRLIRDGDTVAFSGLVGIGFPEGVALALEELFLSTEEEHFQASGKPRNLTLVCGAGPGDGKHRGLNALAHEGLVRKMIGGHYSLAPKLGKLATSGRIEAYNLPLGVILGLYRDIAARRPGHLSRVGLGTFVDPRFGGGKLNDRTVDDLVELTTVGGEEFLFYKAFPIHVGVIRGTTADHDGNVTMEREALSLDMLTVAMAVRNSGGIVIAQVERLAERGTLNPRQVKVPGVLVDSVVVAPPEHHWQTFAEPYNPAFSGELRLPLNTLPPLEMSDRKVIARRAAMELRPDSVVNLGIGMPEGVAGVSTEEKIFDLMTLTTESGVIGGVPASGLDFGAVMNGEAVIDQPYQFDYYDGGGLDIAFLGLAQVDRAGNLNVSKFGPKLAGAGGFINISQNAKKVVFMGTFNAGGLKTEIEDGQLRIRDDGAASKFVEQVEHCTFSGPYAVQRRQPVLYITERCVFRLGEEGVELVEIAPGVDLEKDILAQMAFVPVMKEPPRLMDPRIFRPEQMKLRDELLRVPLERRFVYDAQRNLFFINLTGHAVKTPEDVEQIRSQIELHLAPLRRRAYVIADYDNCTMTPDVLDSYCDMVKEMNARYYSGAMRYTTNSFLRVRLGDALQQRDVVPHIFESAEEVRAHLRCLEPI</sequence>
<dbReference type="InterPro" id="IPR037171">
    <property type="entry name" value="NagB/RpiA_transferase-like"/>
</dbReference>
<dbReference type="InterPro" id="IPR004165">
    <property type="entry name" value="CoA_trans_fam_I"/>
</dbReference>
<proteinExistence type="predicted"/>
<dbReference type="PANTHER" id="PTHR43293:SF1">
    <property type="entry name" value="ACETATE COA-TRANSFERASE YDIF"/>
    <property type="match status" value="1"/>
</dbReference>
<dbReference type="SMART" id="SM00882">
    <property type="entry name" value="CoA_trans"/>
    <property type="match status" value="1"/>
</dbReference>
<evidence type="ECO:0000313" key="1">
    <source>
        <dbReference type="EMBL" id="CAD6550648.1"/>
    </source>
</evidence>
<gene>
    <name evidence="1" type="ORF">LMG27952_05042</name>
</gene>
<dbReference type="Pfam" id="PF01144">
    <property type="entry name" value="CoA_trans"/>
    <property type="match status" value="1"/>
</dbReference>
<dbReference type="Proteomes" id="UP000656319">
    <property type="component" value="Unassembled WGS sequence"/>
</dbReference>
<dbReference type="SUPFAM" id="SSF100950">
    <property type="entry name" value="NagB/RpiA/CoA transferase-like"/>
    <property type="match status" value="2"/>
</dbReference>
<name>A0ABM8NZF9_9BURK</name>
<dbReference type="Gene3D" id="3.40.1080.10">
    <property type="entry name" value="Glutaconate Coenzyme A-transferase"/>
    <property type="match status" value="2"/>
</dbReference>
<dbReference type="RefSeq" id="WP_201698595.1">
    <property type="nucleotide sequence ID" value="NZ_CAJHCQ010000014.1"/>
</dbReference>
<accession>A0ABM8NZF9</accession>
<evidence type="ECO:0000313" key="2">
    <source>
        <dbReference type="Proteomes" id="UP000656319"/>
    </source>
</evidence>